<proteinExistence type="predicted"/>
<organism evidence="1 2">
    <name type="scientific">Agrobacterium phage OLIVR1</name>
    <dbReference type="NCBI Taxonomy" id="2723769"/>
    <lineage>
        <taxon>Viruses</taxon>
        <taxon>Duplodnaviria</taxon>
        <taxon>Heunggongvirae</taxon>
        <taxon>Uroviricota</taxon>
        <taxon>Caudoviricetes</taxon>
        <taxon>Schitoviridae</taxon>
        <taxon>Oliverunavirus</taxon>
        <taxon>Oliverunavirus OLIVR1</taxon>
    </lineage>
</organism>
<name>A0A858MR35_9CAUD</name>
<keyword evidence="2" id="KW-1185">Reference proteome</keyword>
<dbReference type="Proteomes" id="UP000671973">
    <property type="component" value="Segment"/>
</dbReference>
<accession>A0A858MR35</accession>
<dbReference type="EMBL" id="MT234338">
    <property type="protein sequence ID" value="QIW87244.1"/>
    <property type="molecule type" value="Genomic_DNA"/>
</dbReference>
<reference evidence="1 2" key="1">
    <citation type="submission" date="2020-03" db="EMBL/GenBank/DDBJ databases">
        <authorList>
            <person name="Holtappels D."/>
            <person name="Bomans J.P.J."/>
            <person name="Lavigne R."/>
            <person name="Wagemans J."/>
        </authorList>
    </citation>
    <scope>NUCLEOTIDE SEQUENCE [LARGE SCALE GENOMIC DNA]</scope>
    <source>
        <strain evidence="1 2">OLIVR1</strain>
    </source>
</reference>
<evidence type="ECO:0000313" key="2">
    <source>
        <dbReference type="Proteomes" id="UP000671973"/>
    </source>
</evidence>
<evidence type="ECO:0000313" key="1">
    <source>
        <dbReference type="EMBL" id="QIW87244.1"/>
    </source>
</evidence>
<gene>
    <name evidence="1" type="ORF">Ab1vBOLIVR1_gp49c</name>
</gene>
<sequence length="157" mass="17278">MTPMSLKNIDYSPDYSVNRAEEKKLAALGKFDLCQFRYRFFGLDEANSLKDNPLFTVLNDGTNVLDHLGLAVPSDGTIRDAWDLALLFNKVGELASEIEGTSVAHVFNLLGSAVELPVIDGIHRCAAVTEGVFEDENRVTCTADVETYNCCYVPDPI</sequence>
<protein>
    <submittedName>
        <fullName evidence="1">Uncharacterized protein</fullName>
    </submittedName>
</protein>